<dbReference type="InterPro" id="IPR010982">
    <property type="entry name" value="Lambda_DNA-bd_dom_sf"/>
</dbReference>
<gene>
    <name evidence="6" type="ORF">GCM10010423_29310</name>
</gene>
<dbReference type="PROSITE" id="PS50943">
    <property type="entry name" value="HTH_CROC1"/>
    <property type="match status" value="1"/>
</dbReference>
<dbReference type="InterPro" id="IPR036322">
    <property type="entry name" value="WD40_repeat_dom_sf"/>
</dbReference>
<dbReference type="Gene3D" id="2.130.10.10">
    <property type="entry name" value="YVTN repeat-like/Quinoprotein amine dehydrogenase"/>
    <property type="match status" value="5"/>
</dbReference>
<feature type="repeat" description="WD" evidence="3">
    <location>
        <begin position="765"/>
        <end position="789"/>
    </location>
</feature>
<evidence type="ECO:0000259" key="5">
    <source>
        <dbReference type="PROSITE" id="PS50943"/>
    </source>
</evidence>
<feature type="repeat" description="WD" evidence="3">
    <location>
        <begin position="1016"/>
        <end position="1049"/>
    </location>
</feature>
<dbReference type="InterPro" id="IPR050505">
    <property type="entry name" value="WDR55/POC1"/>
</dbReference>
<dbReference type="SUPFAM" id="SSF50978">
    <property type="entry name" value="WD40 repeat-like"/>
    <property type="match status" value="2"/>
</dbReference>
<dbReference type="Pfam" id="PF13560">
    <property type="entry name" value="HTH_31"/>
    <property type="match status" value="1"/>
</dbReference>
<feature type="repeat" description="WD" evidence="3">
    <location>
        <begin position="893"/>
        <end position="934"/>
    </location>
</feature>
<protein>
    <recommendedName>
        <fullName evidence="5">HTH cro/C1-type domain-containing protein</fullName>
    </recommendedName>
</protein>
<accession>A0ABN3NSI9</accession>
<evidence type="ECO:0000313" key="7">
    <source>
        <dbReference type="Proteomes" id="UP001501095"/>
    </source>
</evidence>
<feature type="repeat" description="WD" evidence="3">
    <location>
        <begin position="1150"/>
        <end position="1191"/>
    </location>
</feature>
<feature type="compositionally biased region" description="Basic and acidic residues" evidence="4">
    <location>
        <begin position="1"/>
        <end position="17"/>
    </location>
</feature>
<dbReference type="InterPro" id="IPR001387">
    <property type="entry name" value="Cro/C1-type_HTH"/>
</dbReference>
<dbReference type="PRINTS" id="PR00320">
    <property type="entry name" value="GPROTEINBRPT"/>
</dbReference>
<dbReference type="PROSITE" id="PS50294">
    <property type="entry name" value="WD_REPEATS_REGION"/>
    <property type="match status" value="8"/>
</dbReference>
<dbReference type="InterPro" id="IPR011048">
    <property type="entry name" value="Haem_d1_sf"/>
</dbReference>
<dbReference type="SUPFAM" id="SSF51004">
    <property type="entry name" value="C-terminal (heme d1) domain of cytochrome cd1-nitrite reductase"/>
    <property type="match status" value="1"/>
</dbReference>
<reference evidence="6 7" key="1">
    <citation type="journal article" date="2019" name="Int. J. Syst. Evol. Microbiol.">
        <title>The Global Catalogue of Microorganisms (GCM) 10K type strain sequencing project: providing services to taxonomists for standard genome sequencing and annotation.</title>
        <authorList>
            <consortium name="The Broad Institute Genomics Platform"/>
            <consortium name="The Broad Institute Genome Sequencing Center for Infectious Disease"/>
            <person name="Wu L."/>
            <person name="Ma J."/>
        </authorList>
    </citation>
    <scope>NUCLEOTIDE SEQUENCE [LARGE SCALE GENOMIC DNA]</scope>
    <source>
        <strain evidence="6 7">JCM 6924</strain>
    </source>
</reference>
<feature type="region of interest" description="Disordered" evidence="4">
    <location>
        <begin position="298"/>
        <end position="328"/>
    </location>
</feature>
<dbReference type="Pfam" id="PF00400">
    <property type="entry name" value="WD40"/>
    <property type="match status" value="12"/>
</dbReference>
<dbReference type="Gene3D" id="1.10.260.40">
    <property type="entry name" value="lambda repressor-like DNA-binding domains"/>
    <property type="match status" value="1"/>
</dbReference>
<dbReference type="CDD" id="cd00093">
    <property type="entry name" value="HTH_XRE"/>
    <property type="match status" value="1"/>
</dbReference>
<feature type="repeat" description="WD" evidence="3">
    <location>
        <begin position="1197"/>
        <end position="1225"/>
    </location>
</feature>
<dbReference type="InterPro" id="IPR049052">
    <property type="entry name" value="nSTAND1"/>
</dbReference>
<dbReference type="InterPro" id="IPR019775">
    <property type="entry name" value="WD40_repeat_CS"/>
</dbReference>
<dbReference type="PROSITE" id="PS00678">
    <property type="entry name" value="WD_REPEATS_1"/>
    <property type="match status" value="5"/>
</dbReference>
<evidence type="ECO:0000313" key="6">
    <source>
        <dbReference type="EMBL" id="GAA2531907.1"/>
    </source>
</evidence>
<feature type="domain" description="HTH cro/C1-type" evidence="5">
    <location>
        <begin position="46"/>
        <end position="102"/>
    </location>
</feature>
<dbReference type="Proteomes" id="UP001501095">
    <property type="component" value="Unassembled WGS sequence"/>
</dbReference>
<dbReference type="InterPro" id="IPR015943">
    <property type="entry name" value="WD40/YVTN_repeat-like_dom_sf"/>
</dbReference>
<keyword evidence="7" id="KW-1185">Reference proteome</keyword>
<dbReference type="SMART" id="SM00530">
    <property type="entry name" value="HTH_XRE"/>
    <property type="match status" value="1"/>
</dbReference>
<dbReference type="PROSITE" id="PS50082">
    <property type="entry name" value="WD_REPEATS_2"/>
    <property type="match status" value="10"/>
</dbReference>
<organism evidence="6 7">
    <name type="scientific">Streptomyces levis</name>
    <dbReference type="NCBI Taxonomy" id="285566"/>
    <lineage>
        <taxon>Bacteria</taxon>
        <taxon>Bacillati</taxon>
        <taxon>Actinomycetota</taxon>
        <taxon>Actinomycetes</taxon>
        <taxon>Kitasatosporales</taxon>
        <taxon>Streptomycetaceae</taxon>
        <taxon>Streptomyces</taxon>
    </lineage>
</organism>
<feature type="repeat" description="WD" evidence="3">
    <location>
        <begin position="938"/>
        <end position="979"/>
    </location>
</feature>
<name>A0ABN3NSI9_9ACTN</name>
<dbReference type="PANTHER" id="PTHR44019:SF8">
    <property type="entry name" value="POC1 CENTRIOLAR PROTEIN HOMOLOG"/>
    <property type="match status" value="1"/>
</dbReference>
<dbReference type="InterPro" id="IPR020472">
    <property type="entry name" value="WD40_PAC1"/>
</dbReference>
<dbReference type="EMBL" id="BAAATM010000009">
    <property type="protein sequence ID" value="GAA2531907.1"/>
    <property type="molecule type" value="Genomic_DNA"/>
</dbReference>
<feature type="repeat" description="WD" evidence="3">
    <location>
        <begin position="1105"/>
        <end position="1138"/>
    </location>
</feature>
<dbReference type="PANTHER" id="PTHR44019">
    <property type="entry name" value="WD REPEAT-CONTAINING PROTEIN 55"/>
    <property type="match status" value="1"/>
</dbReference>
<dbReference type="CDD" id="cd00200">
    <property type="entry name" value="WD40"/>
    <property type="match status" value="2"/>
</dbReference>
<evidence type="ECO:0000256" key="3">
    <source>
        <dbReference type="PROSITE-ProRule" id="PRU00221"/>
    </source>
</evidence>
<keyword evidence="2" id="KW-0677">Repeat</keyword>
<dbReference type="InterPro" id="IPR001680">
    <property type="entry name" value="WD40_rpt"/>
</dbReference>
<dbReference type="SUPFAM" id="SSF47413">
    <property type="entry name" value="lambda repressor-like DNA-binding domains"/>
    <property type="match status" value="1"/>
</dbReference>
<keyword evidence="1 3" id="KW-0853">WD repeat</keyword>
<feature type="repeat" description="WD" evidence="3">
    <location>
        <begin position="848"/>
        <end position="881"/>
    </location>
</feature>
<sequence length="1367" mass="145553">MMERKRETPSELARSEDSGSGDAFSAGPGQPHALQAADSEAFGQCLRRLRIERGLSLADLSSLAHYSRSHLSKVENGQKAPTPALADSCDKALNAGGTLSRLTPGRPGVRADAVCPYPGLASFGSGQAQWFFGRDRATASLVARVGERLEGAGGPVVVVGPSGAGKSSLLHAGLLPAVARGALPVPGSAAWPAVSLTPGARPLDELGRRLARVTGLSPSDVARASLSGPASVCSLVREALRGRAAEIPRQAGGRGAVGISTPGLVLVVDQFEEIFTLCSDQQERGAFVRALHLMARTGTDEQPESDSVSGWAGQSPEQQLRRPQGGVLPPSPWPPLPVVVVVLGVRADFYGACLAFPELVAALREGQLPLGPMTRGELSEAITRPAQATGLELEAGLVELLLNDLGARHEDGQCAGAGNLPLLSHALWTTWQHREQGRMTVAGYQLTDGIRGAVTSTAERAYDRLSREGRIACRQVLLSLIKVGDEEQVTRQRASRERLLSPASGAHTTAEVLTAFADARLLTMDADSVEITHEALLSAWPRLREWIDTDRAGLRRRQRLVEAAEAWEASGHDTALLYRGTQLATTVDWMSGQRADPQALECRFVQAASEREKAEATARRRQTRRLRQLVALLSVLVLLAGGSTALALRLQAQARTQSEHTAAQVAVDEAERLRQVDPSLAMRLSLAAYRLAHTSHTRGALLASSGSVFSTRLPGHRYTVRQAAFTGSVLATAGEDGVTRLSDVRVPSGPVAVEALRNADAQHGVAFSRDGRLMATGGADAAVTLWSLSGRPGTQRLRQLASLPAGGDVGALALTPDGGALAAATGAAVRLWDLSDPAHPLPARTPVGRGHAASVNSVAFSHDGRTLATAADDHTVRLWDVTRRTHPQLADVVRVHTAQVRGVTFSPDDRLLASVSFDRTLRLTDVSDPHRTGESRLLKGHIGLVNSVAFRADGQQLATGGDDQTSRLWDVSTRREVATLPQPNPVRAVAFSPGGALVTGDDEGRVRLWHLPPPVTAAHSAPVNWVGYARAGRMLLTASDDGTAALWDLGRSGPRKQLASIRHPAAVHAAVSSADGRLLVTAGQDRRARIFDISQPRRPKLLSTVEGHRDALYAVAVSQDKRLLVTAGEDHDARLWNIVDPRRPFPLSTITEHGDRINAIALSEDGQSLVTAGGDYRARVFDLTDRENPHEVARFLHPNQVNGVALSPDGRLLATTADDRKTRLWVLPRTRPGVSPGQSDITTPASVLSGHREASRGVAVAPDGHTLAAVSDDRTVQLWDIRIPRRPSLLTVLTGHTDQVRSVTFGPNGRSLATAGADGTIRWWSNNASAVARRICALDGPGLSRGEWAVHFPGHDYRPSCDSATRG</sequence>
<dbReference type="SMART" id="SM00320">
    <property type="entry name" value="WD40"/>
    <property type="match status" value="14"/>
</dbReference>
<dbReference type="Pfam" id="PF20703">
    <property type="entry name" value="nSTAND1"/>
    <property type="match status" value="1"/>
</dbReference>
<comment type="caution">
    <text evidence="6">The sequence shown here is derived from an EMBL/GenBank/DDBJ whole genome shotgun (WGS) entry which is preliminary data.</text>
</comment>
<evidence type="ECO:0000256" key="4">
    <source>
        <dbReference type="SAM" id="MobiDB-lite"/>
    </source>
</evidence>
<feature type="repeat" description="WD" evidence="3">
    <location>
        <begin position="1293"/>
        <end position="1334"/>
    </location>
</feature>
<evidence type="ECO:0000256" key="2">
    <source>
        <dbReference type="ARBA" id="ARBA00022737"/>
    </source>
</evidence>
<proteinExistence type="predicted"/>
<feature type="region of interest" description="Disordered" evidence="4">
    <location>
        <begin position="1"/>
        <end position="33"/>
    </location>
</feature>
<evidence type="ECO:0000256" key="1">
    <source>
        <dbReference type="ARBA" id="ARBA00022574"/>
    </source>
</evidence>
<feature type="repeat" description="WD" evidence="3">
    <location>
        <begin position="1248"/>
        <end position="1282"/>
    </location>
</feature>